<reference evidence="2" key="2">
    <citation type="submission" date="2005-04" db="EMBL/GenBank/DDBJ databases">
        <authorList>
            <person name="Buell C.R."/>
            <person name="Wing R.A."/>
            <person name="McCombie W.A."/>
            <person name="Ouyang S."/>
        </authorList>
    </citation>
    <scope>NUCLEOTIDE SEQUENCE</scope>
</reference>
<dbReference type="AlphaFoldDB" id="Q2QU25"/>
<accession>Q2QU25</accession>
<sequence>MEALFSMLCKAFPSSNKVPKSYSDAKKTMKDLGLDYTKINAYLNDCILYRGANDKADSSPVCGISRWKNEGHNNVSKSRRRRVKKVPHKVF</sequence>
<feature type="region of interest" description="Disordered" evidence="1">
    <location>
        <begin position="69"/>
        <end position="91"/>
    </location>
</feature>
<evidence type="ECO:0000256" key="1">
    <source>
        <dbReference type="SAM" id="MobiDB-lite"/>
    </source>
</evidence>
<name>Q2QU25_ORYSJ</name>
<evidence type="ECO:0000313" key="2">
    <source>
        <dbReference type="EMBL" id="ABA97068.1"/>
    </source>
</evidence>
<reference evidence="2" key="1">
    <citation type="journal article" date="2005" name="BMC Biol.">
        <title>The sequence of rice chromosomes 11 and 12, rich in disease resistance genes and recent gene duplications.</title>
        <authorList>
            <consortium name="The rice chromosomes 11 and 12 sequencing consortia"/>
        </authorList>
    </citation>
    <scope>NUCLEOTIDE SEQUENCE [LARGE SCALE GENOMIC DNA]</scope>
</reference>
<reference evidence="2" key="3">
    <citation type="submission" date="2006-01" db="EMBL/GenBank/DDBJ databases">
        <authorList>
            <person name="Buell R."/>
        </authorList>
    </citation>
    <scope>NUCLEOTIDE SEQUENCE</scope>
</reference>
<organism evidence="2">
    <name type="scientific">Oryza sativa subsp. japonica</name>
    <name type="common">Rice</name>
    <dbReference type="NCBI Taxonomy" id="39947"/>
    <lineage>
        <taxon>Eukaryota</taxon>
        <taxon>Viridiplantae</taxon>
        <taxon>Streptophyta</taxon>
        <taxon>Embryophyta</taxon>
        <taxon>Tracheophyta</taxon>
        <taxon>Spermatophyta</taxon>
        <taxon>Magnoliopsida</taxon>
        <taxon>Liliopsida</taxon>
        <taxon>Poales</taxon>
        <taxon>Poaceae</taxon>
        <taxon>BOP clade</taxon>
        <taxon>Oryzoideae</taxon>
        <taxon>Oryzeae</taxon>
        <taxon>Oryzinae</taxon>
        <taxon>Oryza</taxon>
        <taxon>Oryza sativa</taxon>
    </lineage>
</organism>
<feature type="compositionally biased region" description="Basic residues" evidence="1">
    <location>
        <begin position="77"/>
        <end position="91"/>
    </location>
</feature>
<protein>
    <submittedName>
        <fullName evidence="2">Transposon protein, putative, CACTA, En/Spm sub-class</fullName>
    </submittedName>
</protein>
<dbReference type="PANTHER" id="PTHR10775:SF190">
    <property type="entry name" value="TNP2-LIKE TRANSPOSON PROTEIN"/>
    <property type="match status" value="1"/>
</dbReference>
<dbReference type="PANTHER" id="PTHR10775">
    <property type="entry name" value="OS08G0208400 PROTEIN"/>
    <property type="match status" value="1"/>
</dbReference>
<dbReference type="EMBL" id="DP000011">
    <property type="protein sequence ID" value="ABA97068.1"/>
    <property type="molecule type" value="Genomic_DNA"/>
</dbReference>
<proteinExistence type="predicted"/>
<gene>
    <name evidence="2" type="ordered locus">LOC_Os12g17720</name>
</gene>